<organism evidence="1 2">
    <name type="scientific">Microscilla marina ATCC 23134</name>
    <dbReference type="NCBI Taxonomy" id="313606"/>
    <lineage>
        <taxon>Bacteria</taxon>
        <taxon>Pseudomonadati</taxon>
        <taxon>Bacteroidota</taxon>
        <taxon>Cytophagia</taxon>
        <taxon>Cytophagales</taxon>
        <taxon>Microscillaceae</taxon>
        <taxon>Microscilla</taxon>
    </lineage>
</organism>
<reference evidence="1 2" key="1">
    <citation type="submission" date="2007-01" db="EMBL/GenBank/DDBJ databases">
        <authorList>
            <person name="Haygood M."/>
            <person name="Podell S."/>
            <person name="Anderson C."/>
            <person name="Hopkinson B."/>
            <person name="Roe K."/>
            <person name="Barbeau K."/>
            <person name="Gaasterland T."/>
            <person name="Ferriera S."/>
            <person name="Johnson J."/>
            <person name="Kravitz S."/>
            <person name="Beeson K."/>
            <person name="Sutton G."/>
            <person name="Rogers Y.-H."/>
            <person name="Friedman R."/>
            <person name="Frazier M."/>
            <person name="Venter J.C."/>
        </authorList>
    </citation>
    <scope>NUCLEOTIDE SEQUENCE [LARGE SCALE GENOMIC DNA]</scope>
    <source>
        <strain evidence="1 2">ATCC 23134</strain>
    </source>
</reference>
<accession>A1ZCZ2</accession>
<sequence length="217" mass="24478">MIQKLVFDDADITEQEGINKIYSINEVLGEYESYISGDEMNQLVWYSDNKQTAIIYIDDFIIDLSYFLINSLGECQLETGINKIKTKVKLLNLDQITNILDQTSLTVQKYIYYTKCLIITLSESNDYHPIFFDILCKAQPGASVSRLCLFSRKHLASMFLQKTNIQACIGYLGFACASTVAPSQARSASTNCLFVIVRLKLPLHLNLNQCGSVDKPS</sequence>
<keyword evidence="2" id="KW-1185">Reference proteome</keyword>
<dbReference type="RefSeq" id="WP_002693203.1">
    <property type="nucleotide sequence ID" value="NZ_AAWS01000002.1"/>
</dbReference>
<name>A1ZCZ2_MICM2</name>
<comment type="caution">
    <text evidence="1">The sequence shown here is derived from an EMBL/GenBank/DDBJ whole genome shotgun (WGS) entry which is preliminary data.</text>
</comment>
<dbReference type="AlphaFoldDB" id="A1ZCZ2"/>
<gene>
    <name evidence="1" type="ORF">M23134_05037</name>
</gene>
<evidence type="ECO:0000313" key="1">
    <source>
        <dbReference type="EMBL" id="EAY31531.1"/>
    </source>
</evidence>
<evidence type="ECO:0000313" key="2">
    <source>
        <dbReference type="Proteomes" id="UP000004095"/>
    </source>
</evidence>
<protein>
    <submittedName>
        <fullName evidence="1">Uncharacterized protein</fullName>
    </submittedName>
</protein>
<dbReference type="EMBL" id="AAWS01000002">
    <property type="protein sequence ID" value="EAY31531.1"/>
    <property type="molecule type" value="Genomic_DNA"/>
</dbReference>
<proteinExistence type="predicted"/>
<dbReference type="Proteomes" id="UP000004095">
    <property type="component" value="Unassembled WGS sequence"/>
</dbReference>